<keyword evidence="1" id="KW-0732">Signal</keyword>
<evidence type="ECO:0000313" key="2">
    <source>
        <dbReference type="EMBL" id="HFH30506.1"/>
    </source>
</evidence>
<sequence length="384" mass="40705">MKKAKLFTMAAALVTSLVVFMGCPQPTSGGGGGGGGGETYVGDAVAAYNEANYYVYLESTTGVQDNDSELYAFDGTCALADATSTGSGIPEGSVALKVTNTGSAAGWSAGGWTTATSADMSAYNALVFYVLAKPTEFNGQLKVKIGGTSESPEIAVQFTADGTWKKVQVHLDQFTGIDKTAITKPFIFVSEDTDFNDIFYLDNIYYTHIDGFTYTPPTIPSPTTVPPTPSESASNVISILSQGTYTDVTGTNWGTDWDAAECETISVNTATNIKKITLTGWGLGVEGWTTFDITGKTTLHIDYWTANGTALSIKVVDFGNDGSYDGGDDKEITVPLTTVTQNNWTGVDLDFSGLETKGHIAQILVLPNGGAANQIYYFGNMYFK</sequence>
<dbReference type="EMBL" id="DSVL01000415">
    <property type="protein sequence ID" value="HFH30506.1"/>
    <property type="molecule type" value="Genomic_DNA"/>
</dbReference>
<feature type="chain" id="PRO_5027995864" description="CBM11 domain-containing protein" evidence="1">
    <location>
        <begin position="22"/>
        <end position="384"/>
    </location>
</feature>
<dbReference type="PROSITE" id="PS51257">
    <property type="entry name" value="PROKAR_LIPOPROTEIN"/>
    <property type="match status" value="1"/>
</dbReference>
<dbReference type="AlphaFoldDB" id="A0A7C3IRP1"/>
<comment type="caution">
    <text evidence="2">The sequence shown here is derived from an EMBL/GenBank/DDBJ whole genome shotgun (WGS) entry which is preliminary data.</text>
</comment>
<feature type="signal peptide" evidence="1">
    <location>
        <begin position="1"/>
        <end position="21"/>
    </location>
</feature>
<dbReference type="SUPFAM" id="SSF49785">
    <property type="entry name" value="Galactose-binding domain-like"/>
    <property type="match status" value="1"/>
</dbReference>
<evidence type="ECO:0000256" key="1">
    <source>
        <dbReference type="SAM" id="SignalP"/>
    </source>
</evidence>
<name>A0A7C3IRP1_9SPIR</name>
<gene>
    <name evidence="2" type="ORF">ENS59_13540</name>
</gene>
<organism evidence="2">
    <name type="scientific">Gracilinema caldarium</name>
    <dbReference type="NCBI Taxonomy" id="215591"/>
    <lineage>
        <taxon>Bacteria</taxon>
        <taxon>Pseudomonadati</taxon>
        <taxon>Spirochaetota</taxon>
        <taxon>Spirochaetia</taxon>
        <taxon>Spirochaetales</taxon>
        <taxon>Breznakiellaceae</taxon>
        <taxon>Gracilinema</taxon>
    </lineage>
</organism>
<reference evidence="2" key="1">
    <citation type="journal article" date="2020" name="mSystems">
        <title>Genome- and Community-Level Interaction Insights into Carbon Utilization and Element Cycling Functions of Hydrothermarchaeota in Hydrothermal Sediment.</title>
        <authorList>
            <person name="Zhou Z."/>
            <person name="Liu Y."/>
            <person name="Xu W."/>
            <person name="Pan J."/>
            <person name="Luo Z.H."/>
            <person name="Li M."/>
        </authorList>
    </citation>
    <scope>NUCLEOTIDE SEQUENCE [LARGE SCALE GENOMIC DNA]</scope>
    <source>
        <strain evidence="2">SpSt-503</strain>
    </source>
</reference>
<dbReference type="InterPro" id="IPR008979">
    <property type="entry name" value="Galactose-bd-like_sf"/>
</dbReference>
<protein>
    <recommendedName>
        <fullName evidence="3">CBM11 domain-containing protein</fullName>
    </recommendedName>
</protein>
<accession>A0A7C3IRP1</accession>
<evidence type="ECO:0008006" key="3">
    <source>
        <dbReference type="Google" id="ProtNLM"/>
    </source>
</evidence>
<proteinExistence type="predicted"/>